<evidence type="ECO:0000256" key="5">
    <source>
        <dbReference type="ARBA" id="ARBA00029300"/>
    </source>
</evidence>
<dbReference type="PANTHER" id="PTHR13522:SF3">
    <property type="entry name" value="U6 SNRNA PHOSPHODIESTERASE 1"/>
    <property type="match status" value="1"/>
</dbReference>
<evidence type="ECO:0000256" key="1">
    <source>
        <dbReference type="ARBA" id="ARBA00022722"/>
    </source>
</evidence>
<keyword evidence="4 6" id="KW-0539">Nucleus</keyword>
<keyword evidence="1 6" id="KW-0540">Nuclease</keyword>
<evidence type="ECO:0000256" key="2">
    <source>
        <dbReference type="ARBA" id="ARBA00022801"/>
    </source>
</evidence>
<dbReference type="Pfam" id="PF09749">
    <property type="entry name" value="HVSL"/>
    <property type="match status" value="1"/>
</dbReference>
<comment type="catalytic activity">
    <reaction evidence="5">
        <text>a 3'-end uridylyl-uridine-RNA = a 3'-end 2',3'-cyclophospho-uridine-RNA + uridine</text>
        <dbReference type="Rhea" id="RHEA:46052"/>
        <dbReference type="Rhea" id="RHEA-COMP:17384"/>
        <dbReference type="Rhea" id="RHEA-COMP:17385"/>
        <dbReference type="ChEBI" id="CHEBI:16704"/>
        <dbReference type="ChEBI" id="CHEBI:85643"/>
        <dbReference type="ChEBI" id="CHEBI:85644"/>
    </reaction>
    <physiologicalReaction direction="left-to-right" evidence="5">
        <dbReference type="Rhea" id="RHEA:46053"/>
    </physiologicalReaction>
</comment>
<feature type="active site" description="Proton donor/acceptor" evidence="6">
    <location>
        <position position="118"/>
    </location>
</feature>
<evidence type="ECO:0000256" key="6">
    <source>
        <dbReference type="HAMAP-Rule" id="MF_03040"/>
    </source>
</evidence>
<reference evidence="7 8" key="1">
    <citation type="submission" date="2020-08" db="EMBL/GenBank/DDBJ databases">
        <title>Aphidius gifuensis genome sequencing and assembly.</title>
        <authorList>
            <person name="Du Z."/>
        </authorList>
    </citation>
    <scope>NUCLEOTIDE SEQUENCE [LARGE SCALE GENOMIC DNA]</scope>
    <source>
        <strain evidence="7">YNYX2018</strain>
        <tissue evidence="7">Adults</tissue>
    </source>
</reference>
<dbReference type="GO" id="GO:0005634">
    <property type="term" value="C:nucleus"/>
    <property type="evidence" value="ECO:0007669"/>
    <property type="project" value="UniProtKB-SubCell"/>
</dbReference>
<dbReference type="EMBL" id="JACMRX010000005">
    <property type="protein sequence ID" value="KAF7989300.1"/>
    <property type="molecule type" value="Genomic_DNA"/>
</dbReference>
<dbReference type="InterPro" id="IPR027521">
    <property type="entry name" value="Usb1"/>
</dbReference>
<dbReference type="EC" id="3.1.4.-" evidence="6"/>
<dbReference type="OrthoDB" id="49151at2759"/>
<gene>
    <name evidence="7" type="ORF">HCN44_007974</name>
</gene>
<dbReference type="HAMAP" id="MF_03040">
    <property type="entry name" value="USB1"/>
    <property type="match status" value="1"/>
</dbReference>
<name>A0A835CQL8_APHGI</name>
<sequence length="264" mass="30681">MLVKYGLLSALKTATWLQLIGSYSSDSDEDEKIIINKPKSQILPLPKDIANWKGVQYVEENIDVPDNHDGRIRSFQHERGNWATLVYINYEPGEALSSWMTSINKILPNANLIINQCHISLSRTLVLKYHWIDSFVNSLKKLCQSTDKFSLDIGNLKIYTNEEKTRTFLGIQCHNYDNKLKGFMDSFSKILDDYKLPQFYQEASYHISFLWQLGNEVDNIEKYLPSLNDSLHDVLTKTIDQNHIDVDEIQCKIGNKLYKFPLRR</sequence>
<protein>
    <recommendedName>
        <fullName evidence="6">U6 snRNA phosphodiesterase</fullName>
        <ecNumber evidence="6">3.1.4.-</ecNumber>
    </recommendedName>
</protein>
<dbReference type="GO" id="GO:0016829">
    <property type="term" value="F:lyase activity"/>
    <property type="evidence" value="ECO:0007669"/>
    <property type="project" value="UniProtKB-KW"/>
</dbReference>
<organism evidence="7 8">
    <name type="scientific">Aphidius gifuensis</name>
    <name type="common">Parasitoid wasp</name>
    <dbReference type="NCBI Taxonomy" id="684658"/>
    <lineage>
        <taxon>Eukaryota</taxon>
        <taxon>Metazoa</taxon>
        <taxon>Ecdysozoa</taxon>
        <taxon>Arthropoda</taxon>
        <taxon>Hexapoda</taxon>
        <taxon>Insecta</taxon>
        <taxon>Pterygota</taxon>
        <taxon>Neoptera</taxon>
        <taxon>Endopterygota</taxon>
        <taxon>Hymenoptera</taxon>
        <taxon>Apocrita</taxon>
        <taxon>Ichneumonoidea</taxon>
        <taxon>Braconidae</taxon>
        <taxon>Aphidiinae</taxon>
        <taxon>Aphidius</taxon>
    </lineage>
</organism>
<dbReference type="PANTHER" id="PTHR13522">
    <property type="entry name" value="U6 SNRNA PHOSPHODIESTERASE 1"/>
    <property type="match status" value="1"/>
</dbReference>
<evidence type="ECO:0000313" key="7">
    <source>
        <dbReference type="EMBL" id="KAF7989300.1"/>
    </source>
</evidence>
<comment type="caution">
    <text evidence="7">The sequence shown here is derived from an EMBL/GenBank/DDBJ whole genome shotgun (WGS) entry which is preliminary data.</text>
</comment>
<keyword evidence="3" id="KW-0456">Lyase</keyword>
<dbReference type="GO" id="GO:0034477">
    <property type="term" value="P:U6 snRNA 3'-end processing"/>
    <property type="evidence" value="ECO:0007669"/>
    <property type="project" value="UniProtKB-UniRule"/>
</dbReference>
<proteinExistence type="inferred from homology"/>
<evidence type="ECO:0000256" key="4">
    <source>
        <dbReference type="ARBA" id="ARBA00023242"/>
    </source>
</evidence>
<dbReference type="Proteomes" id="UP000639338">
    <property type="component" value="Unassembled WGS sequence"/>
</dbReference>
<dbReference type="AlphaFoldDB" id="A0A835CQL8"/>
<feature type="active site" description="Proton donor/acceptor" evidence="6">
    <location>
        <position position="206"/>
    </location>
</feature>
<keyword evidence="2 6" id="KW-0378">Hydrolase</keyword>
<evidence type="ECO:0000313" key="8">
    <source>
        <dbReference type="Proteomes" id="UP000639338"/>
    </source>
</evidence>
<dbReference type="Gene3D" id="3.90.1140.10">
    <property type="entry name" value="Cyclic phosphodiesterase"/>
    <property type="match status" value="1"/>
</dbReference>
<dbReference type="GO" id="GO:1990838">
    <property type="term" value="F:poly(U)-specific exoribonuclease activity, producing 3' uridine cyclic phosphate ends"/>
    <property type="evidence" value="ECO:0007669"/>
    <property type="project" value="UniProtKB-UniRule"/>
</dbReference>
<comment type="function">
    <text evidence="6">Phosphodiesterase responsible for the U6 snRNA 3' end processing. Acts as an exoribonuclease (RNase) responsible for trimming the poly(U) tract of the last nucleotides in the pre-U6 snRNA molecule, leading to the formation of mature U6 snRNA.</text>
</comment>
<accession>A0A835CQL8</accession>
<comment type="similarity">
    <text evidence="6">Belongs to the 2H phosphoesterase superfamily. USB1 family.</text>
</comment>
<evidence type="ECO:0000256" key="3">
    <source>
        <dbReference type="ARBA" id="ARBA00023239"/>
    </source>
</evidence>
<keyword evidence="8" id="KW-1185">Reference proteome</keyword>
<comment type="subcellular location">
    <subcellularLocation>
        <location evidence="6">Nucleus</location>
    </subcellularLocation>
</comment>